<gene>
    <name evidence="1" type="ORF">SAMN04487859_14315</name>
</gene>
<dbReference type="Proteomes" id="UP000198599">
    <property type="component" value="Unassembled WGS sequence"/>
</dbReference>
<proteinExistence type="predicted"/>
<accession>A0A1I5GXP8</accession>
<keyword evidence="2" id="KW-1185">Reference proteome</keyword>
<evidence type="ECO:0000313" key="1">
    <source>
        <dbReference type="EMBL" id="SFO40834.1"/>
    </source>
</evidence>
<dbReference type="AlphaFoldDB" id="A0A1I5GXP8"/>
<reference evidence="2" key="1">
    <citation type="submission" date="2016-10" db="EMBL/GenBank/DDBJ databases">
        <authorList>
            <person name="Varghese N."/>
            <person name="Submissions S."/>
        </authorList>
    </citation>
    <scope>NUCLEOTIDE SEQUENCE [LARGE SCALE GENOMIC DNA]</scope>
    <source>
        <strain evidence="2">DSM 28463</strain>
    </source>
</reference>
<organism evidence="1 2">
    <name type="scientific">Roseovarius lutimaris</name>
    <dbReference type="NCBI Taxonomy" id="1005928"/>
    <lineage>
        <taxon>Bacteria</taxon>
        <taxon>Pseudomonadati</taxon>
        <taxon>Pseudomonadota</taxon>
        <taxon>Alphaproteobacteria</taxon>
        <taxon>Rhodobacterales</taxon>
        <taxon>Roseobacteraceae</taxon>
        <taxon>Roseovarius</taxon>
    </lineage>
</organism>
<sequence length="42" mass="4717">KTVIGPKLKARTIENQKTEAKIGVRVLNRMTGLGRPHFERTA</sequence>
<feature type="non-terminal residue" evidence="1">
    <location>
        <position position="1"/>
    </location>
</feature>
<dbReference type="EMBL" id="FOVP01000043">
    <property type="protein sequence ID" value="SFO40834.1"/>
    <property type="molecule type" value="Genomic_DNA"/>
</dbReference>
<evidence type="ECO:0000313" key="2">
    <source>
        <dbReference type="Proteomes" id="UP000198599"/>
    </source>
</evidence>
<protein>
    <recommendedName>
        <fullName evidence="3">IS5/IS1182 family transposase</fullName>
    </recommendedName>
</protein>
<name>A0A1I5GXP8_9RHOB</name>
<evidence type="ECO:0008006" key="3">
    <source>
        <dbReference type="Google" id="ProtNLM"/>
    </source>
</evidence>